<sequence length="176" mass="18887">MRKTLNQLISKTAGFGLLGALCATMPAWASGTTPLRAPGLWEMQAQGMPRAGRMCVGTNDDMTRQRPPDGVRAECDAPVWKQLAADKWTLDQVCRSPGVTATHHSEISGDFASRLTMRTQARYQPARPGRAEEAHEMTFVRVGDCPSGVAPGSMVLPNGMVIDPSKAIGGMTPPRP</sequence>
<organism evidence="2 3">
    <name type="scientific">Ideonella lacteola</name>
    <dbReference type="NCBI Taxonomy" id="2984193"/>
    <lineage>
        <taxon>Bacteria</taxon>
        <taxon>Pseudomonadati</taxon>
        <taxon>Pseudomonadota</taxon>
        <taxon>Betaproteobacteria</taxon>
        <taxon>Burkholderiales</taxon>
        <taxon>Sphaerotilaceae</taxon>
        <taxon>Ideonella</taxon>
    </lineage>
</organism>
<accession>A0ABU9BYI4</accession>
<comment type="caution">
    <text evidence="2">The sequence shown here is derived from an EMBL/GenBank/DDBJ whole genome shotgun (WGS) entry which is preliminary data.</text>
</comment>
<dbReference type="EMBL" id="JBBUTG010000025">
    <property type="protein sequence ID" value="MEK8034169.1"/>
    <property type="molecule type" value="Genomic_DNA"/>
</dbReference>
<dbReference type="InterPro" id="IPR022061">
    <property type="entry name" value="DUF3617"/>
</dbReference>
<reference evidence="2 3" key="1">
    <citation type="submission" date="2024-04" db="EMBL/GenBank/DDBJ databases">
        <title>Novel species of the genus Ideonella isolated from streams.</title>
        <authorList>
            <person name="Lu H."/>
        </authorList>
    </citation>
    <scope>NUCLEOTIDE SEQUENCE [LARGE SCALE GENOMIC DNA]</scope>
    <source>
        <strain evidence="2 3">DXS29W</strain>
    </source>
</reference>
<name>A0ABU9BYI4_9BURK</name>
<evidence type="ECO:0000313" key="3">
    <source>
        <dbReference type="Proteomes" id="UP001371218"/>
    </source>
</evidence>
<evidence type="ECO:0000256" key="1">
    <source>
        <dbReference type="SAM" id="SignalP"/>
    </source>
</evidence>
<gene>
    <name evidence="2" type="ORF">AACH06_25365</name>
</gene>
<keyword evidence="3" id="KW-1185">Reference proteome</keyword>
<evidence type="ECO:0000313" key="2">
    <source>
        <dbReference type="EMBL" id="MEK8034169.1"/>
    </source>
</evidence>
<keyword evidence="1" id="KW-0732">Signal</keyword>
<dbReference type="Proteomes" id="UP001371218">
    <property type="component" value="Unassembled WGS sequence"/>
</dbReference>
<proteinExistence type="predicted"/>
<dbReference type="RefSeq" id="WP_341428597.1">
    <property type="nucleotide sequence ID" value="NZ_JBBUTG010000025.1"/>
</dbReference>
<protein>
    <submittedName>
        <fullName evidence="2">DUF3617 family protein</fullName>
    </submittedName>
</protein>
<dbReference type="Pfam" id="PF12276">
    <property type="entry name" value="DUF3617"/>
    <property type="match status" value="1"/>
</dbReference>
<feature type="chain" id="PRO_5046081277" evidence="1">
    <location>
        <begin position="30"/>
        <end position="176"/>
    </location>
</feature>
<feature type="signal peptide" evidence="1">
    <location>
        <begin position="1"/>
        <end position="29"/>
    </location>
</feature>